<evidence type="ECO:0000313" key="8">
    <source>
        <dbReference type="EMBL" id="KAF0870541.1"/>
    </source>
</evidence>
<accession>A0A6G1A4E4</accession>
<dbReference type="PANTHER" id="PTHR24377">
    <property type="entry name" value="IP01015P-RELATED"/>
    <property type="match status" value="1"/>
</dbReference>
<keyword evidence="3 6" id="KW-0863">Zinc-finger</keyword>
<evidence type="ECO:0000256" key="2">
    <source>
        <dbReference type="ARBA" id="ARBA00022737"/>
    </source>
</evidence>
<feature type="non-terminal residue" evidence="8">
    <location>
        <position position="98"/>
    </location>
</feature>
<evidence type="ECO:0000256" key="6">
    <source>
        <dbReference type="PROSITE-ProRule" id="PRU00042"/>
    </source>
</evidence>
<keyword evidence="1" id="KW-0479">Metal-binding</keyword>
<dbReference type="Gene3D" id="3.30.160.60">
    <property type="entry name" value="Classic Zinc Finger"/>
    <property type="match status" value="3"/>
</dbReference>
<keyword evidence="5" id="KW-0539">Nucleus</keyword>
<feature type="domain" description="C2H2-type" evidence="7">
    <location>
        <begin position="32"/>
        <end position="62"/>
    </location>
</feature>
<keyword evidence="2" id="KW-0677">Repeat</keyword>
<evidence type="ECO:0000259" key="7">
    <source>
        <dbReference type="PROSITE" id="PS50157"/>
    </source>
</evidence>
<dbReference type="PROSITE" id="PS50157">
    <property type="entry name" value="ZINC_FINGER_C2H2_2"/>
    <property type="match status" value="3"/>
</dbReference>
<reference evidence="8 9" key="1">
    <citation type="submission" date="2019-11" db="EMBL/GenBank/DDBJ databases">
        <authorList>
            <person name="Yang C."/>
            <person name="Li F."/>
        </authorList>
    </citation>
    <scope>NUCLEOTIDE SEQUENCE [LARGE SCALE GENOMIC DNA]</scope>
    <source>
        <strain evidence="8">KB4526</strain>
        <tissue evidence="8">Muscle</tissue>
    </source>
</reference>
<comment type="caution">
    <text evidence="8">The sequence shown here is derived from an EMBL/GenBank/DDBJ whole genome shotgun (WGS) entry which is preliminary data.</text>
</comment>
<dbReference type="Proteomes" id="UP000475037">
    <property type="component" value="Unassembled WGS sequence"/>
</dbReference>
<dbReference type="GO" id="GO:0008270">
    <property type="term" value="F:zinc ion binding"/>
    <property type="evidence" value="ECO:0007669"/>
    <property type="project" value="UniProtKB-KW"/>
</dbReference>
<evidence type="ECO:0000256" key="1">
    <source>
        <dbReference type="ARBA" id="ARBA00022723"/>
    </source>
</evidence>
<dbReference type="SUPFAM" id="SSF57667">
    <property type="entry name" value="beta-beta-alpha zinc fingers"/>
    <property type="match status" value="2"/>
</dbReference>
<dbReference type="InterPro" id="IPR013087">
    <property type="entry name" value="Znf_C2H2_type"/>
</dbReference>
<name>A0A6G1A4E4_CROCR</name>
<organism evidence="8 9">
    <name type="scientific">Crocuta crocuta</name>
    <name type="common">Spotted hyena</name>
    <dbReference type="NCBI Taxonomy" id="9678"/>
    <lineage>
        <taxon>Eukaryota</taxon>
        <taxon>Metazoa</taxon>
        <taxon>Chordata</taxon>
        <taxon>Craniata</taxon>
        <taxon>Vertebrata</taxon>
        <taxon>Euteleostomi</taxon>
        <taxon>Mammalia</taxon>
        <taxon>Eutheria</taxon>
        <taxon>Laurasiatheria</taxon>
        <taxon>Carnivora</taxon>
        <taxon>Feliformia</taxon>
        <taxon>Hyaenidae</taxon>
        <taxon>Crocuta</taxon>
    </lineage>
</organism>
<evidence type="ECO:0000313" key="9">
    <source>
        <dbReference type="Proteomes" id="UP000475037"/>
    </source>
</evidence>
<keyword evidence="4" id="KW-0862">Zinc</keyword>
<dbReference type="FunFam" id="3.30.160.60:FF:002402">
    <property type="entry name" value="Zinc finger protein 347"/>
    <property type="match status" value="1"/>
</dbReference>
<evidence type="ECO:0000256" key="4">
    <source>
        <dbReference type="ARBA" id="ARBA00022833"/>
    </source>
</evidence>
<dbReference type="EMBL" id="VOAJ01024674">
    <property type="protein sequence ID" value="KAF0870541.1"/>
    <property type="molecule type" value="Genomic_DNA"/>
</dbReference>
<feature type="non-terminal residue" evidence="8">
    <location>
        <position position="1"/>
    </location>
</feature>
<dbReference type="InterPro" id="IPR036236">
    <property type="entry name" value="Znf_C2H2_sf"/>
</dbReference>
<keyword evidence="9" id="KW-1185">Reference proteome</keyword>
<evidence type="ECO:0000256" key="5">
    <source>
        <dbReference type="ARBA" id="ARBA00023242"/>
    </source>
</evidence>
<protein>
    <submittedName>
        <fullName evidence="8">ZKSC4 protein</fullName>
    </submittedName>
</protein>
<feature type="domain" description="C2H2-type" evidence="7">
    <location>
        <begin position="4"/>
        <end position="31"/>
    </location>
</feature>
<sequence length="98" mass="11269">EKSYEREDCGKSFIGSSAILIHQSVHTGEKSDECEEWGRVFSAPSHSSNLIRHQRTHTGEKPYKCEECEKTSNKSCGLLKHHKLHTRMMPYQCNMCGR</sequence>
<feature type="domain" description="C2H2-type" evidence="7">
    <location>
        <begin position="63"/>
        <end position="90"/>
    </location>
</feature>
<dbReference type="AlphaFoldDB" id="A0A6G1A4E4"/>
<proteinExistence type="predicted"/>
<dbReference type="FunFam" id="3.30.160.60:FF:000671">
    <property type="entry name" value="Zinc finger protein 26"/>
    <property type="match status" value="1"/>
</dbReference>
<evidence type="ECO:0000256" key="3">
    <source>
        <dbReference type="ARBA" id="ARBA00022771"/>
    </source>
</evidence>
<gene>
    <name evidence="8" type="primary">Zkscan4</name>
    <name evidence="8" type="ORF">FOF47_R12941</name>
</gene>
<dbReference type="InterPro" id="IPR050826">
    <property type="entry name" value="Krueppel_C2H2_ZnFinger"/>
</dbReference>